<evidence type="ECO:0000313" key="2">
    <source>
        <dbReference type="EMBL" id="KZS41033.1"/>
    </source>
</evidence>
<dbReference type="PANTHER" id="PTHR46361:SF3">
    <property type="entry name" value="ELECTRON CARRIER_ PROTEIN DISULFIDE OXIDOREDUCTASE"/>
    <property type="match status" value="1"/>
</dbReference>
<accession>A0A163B3T5</accession>
<dbReference type="InterPro" id="IPR006869">
    <property type="entry name" value="DUF547"/>
</dbReference>
<dbReference type="PANTHER" id="PTHR46361">
    <property type="entry name" value="ELECTRON CARRIER/ PROTEIN DISULFIDE OXIDOREDUCTASE"/>
    <property type="match status" value="1"/>
</dbReference>
<name>A0A163B3T5_9FLAO</name>
<protein>
    <recommendedName>
        <fullName evidence="1">DUF547 domain-containing protein</fullName>
    </recommendedName>
</protein>
<dbReference type="AlphaFoldDB" id="A0A163B3T5"/>
<evidence type="ECO:0000259" key="1">
    <source>
        <dbReference type="Pfam" id="PF04784"/>
    </source>
</evidence>
<keyword evidence="3" id="KW-1185">Reference proteome</keyword>
<proteinExistence type="predicted"/>
<reference evidence="2 3" key="1">
    <citation type="submission" date="2016-01" db="EMBL/GenBank/DDBJ databases">
        <title>The draft genome sequence of Aquimarina sp. RZW4-3-2.</title>
        <authorList>
            <person name="Wang Y."/>
        </authorList>
    </citation>
    <scope>NUCLEOTIDE SEQUENCE [LARGE SCALE GENOMIC DNA]</scope>
    <source>
        <strain evidence="2 3">RZW4-3-2</strain>
    </source>
</reference>
<dbReference type="EMBL" id="LQRT01000008">
    <property type="protein sequence ID" value="KZS41033.1"/>
    <property type="molecule type" value="Genomic_DNA"/>
</dbReference>
<dbReference type="Proteomes" id="UP000076715">
    <property type="component" value="Unassembled WGS sequence"/>
</dbReference>
<gene>
    <name evidence="2" type="ORF">AWE51_24095</name>
</gene>
<evidence type="ECO:0000313" key="3">
    <source>
        <dbReference type="Proteomes" id="UP000076715"/>
    </source>
</evidence>
<dbReference type="Pfam" id="PF04784">
    <property type="entry name" value="DUF547"/>
    <property type="match status" value="1"/>
</dbReference>
<comment type="caution">
    <text evidence="2">The sequence shown here is derived from an EMBL/GenBank/DDBJ whole genome shotgun (WGS) entry which is preliminary data.</text>
</comment>
<sequence length="235" mass="27705">MFSTTYAQEKVNHSAWDQILILNVQDDGMVDYEGVTRDVAVFYDYFRSLCKISPKENWSKEDKLAYWLNVYNAAAMKMIIDDYPVASINEVENPWKRKVFKSEGVRYSLDEIEHDILRKFGDPRIHFLLNCGSMSSPRLWNRAYTAMNINDALEERTREFINDPQRNQITSSTVKISQVFEWYKDDFESNNIDIIDFINQYATVKINKISKDSYITYDWSLNKKDIKTPISSNQH</sequence>
<organism evidence="2 3">
    <name type="scientific">Aquimarina aggregata</name>
    <dbReference type="NCBI Taxonomy" id="1642818"/>
    <lineage>
        <taxon>Bacteria</taxon>
        <taxon>Pseudomonadati</taxon>
        <taxon>Bacteroidota</taxon>
        <taxon>Flavobacteriia</taxon>
        <taxon>Flavobacteriales</taxon>
        <taxon>Flavobacteriaceae</taxon>
        <taxon>Aquimarina</taxon>
    </lineage>
</organism>
<dbReference type="STRING" id="1642818.AWE51_24095"/>
<feature type="domain" description="DUF547" evidence="1">
    <location>
        <begin position="56"/>
        <end position="161"/>
    </location>
</feature>